<dbReference type="InterPro" id="IPR006634">
    <property type="entry name" value="TLC-dom"/>
</dbReference>
<sequence>MAEFDNHDTEPIVHKILNCDATSIKPERSTIPHSSSGPSYAYNVSANLDNVEYVKRRLSCVWKFSTSWIIQNQIDLAFSLLALLGLTHHLIPDAQPHTTKFFTLSYYNRLSGKYSNGKDDVFLIMIFIVLFTGLRAAVMKYLLVPFAKMSGVRKKKDLTRFSEQSWMLCYYGISWTIGMYIWYNSPYWLNMDGLWTNWPTRDLTGLVKFYILAQCAFWVQQIVIVHIEERRKDHWQMLAHHIVTISLIYSCYAYHQTRVGNLILVTMDFVDIILPLAKCLKYMGYKTLCDVMFGVFLVSWLLTRHVAYSLICWSIYADIPRIIGDTCWTGPSEDLKGPLPIPEGHDYLLEPFLDPEGLVCFGKTPKWLFLIPLLMLQVLNFVWLAMIVRVARKVIRREGAEDSRSDDEGQDKEE</sequence>
<dbReference type="GO" id="GO:0016020">
    <property type="term" value="C:membrane"/>
    <property type="evidence" value="ECO:0007669"/>
    <property type="project" value="UniProtKB-SubCell"/>
</dbReference>
<organism evidence="9 10">
    <name type="scientific">Thelonectria olida</name>
    <dbReference type="NCBI Taxonomy" id="1576542"/>
    <lineage>
        <taxon>Eukaryota</taxon>
        <taxon>Fungi</taxon>
        <taxon>Dikarya</taxon>
        <taxon>Ascomycota</taxon>
        <taxon>Pezizomycotina</taxon>
        <taxon>Sordariomycetes</taxon>
        <taxon>Hypocreomycetidae</taxon>
        <taxon>Hypocreales</taxon>
        <taxon>Nectriaceae</taxon>
        <taxon>Thelonectria</taxon>
    </lineage>
</organism>
<keyword evidence="5 6" id="KW-0472">Membrane</keyword>
<evidence type="ECO:0000313" key="10">
    <source>
        <dbReference type="Proteomes" id="UP000777438"/>
    </source>
</evidence>
<dbReference type="Proteomes" id="UP000777438">
    <property type="component" value="Unassembled WGS sequence"/>
</dbReference>
<keyword evidence="10" id="KW-1185">Reference proteome</keyword>
<dbReference type="PANTHER" id="PTHR12560:SF0">
    <property type="entry name" value="LD18904P"/>
    <property type="match status" value="1"/>
</dbReference>
<dbReference type="Pfam" id="PF03798">
    <property type="entry name" value="TRAM_LAG1_CLN8"/>
    <property type="match status" value="1"/>
</dbReference>
<evidence type="ECO:0000256" key="6">
    <source>
        <dbReference type="PROSITE-ProRule" id="PRU00205"/>
    </source>
</evidence>
<dbReference type="PROSITE" id="PS50922">
    <property type="entry name" value="TLC"/>
    <property type="match status" value="1"/>
</dbReference>
<gene>
    <name evidence="9" type="ORF">B0T10DRAFT_52445</name>
</gene>
<comment type="subcellular location">
    <subcellularLocation>
        <location evidence="1">Membrane</location>
        <topology evidence="1">Multi-pass membrane protein</topology>
    </subcellularLocation>
</comment>
<feature type="transmembrane region" description="Helical" evidence="7">
    <location>
        <begin position="121"/>
        <end position="144"/>
    </location>
</feature>
<evidence type="ECO:0000256" key="1">
    <source>
        <dbReference type="ARBA" id="ARBA00004141"/>
    </source>
</evidence>
<feature type="transmembrane region" description="Helical" evidence="7">
    <location>
        <begin position="165"/>
        <end position="183"/>
    </location>
</feature>
<dbReference type="SMART" id="SM00724">
    <property type="entry name" value="TLC"/>
    <property type="match status" value="1"/>
</dbReference>
<feature type="transmembrane region" description="Helical" evidence="7">
    <location>
        <begin position="292"/>
        <end position="316"/>
    </location>
</feature>
<protein>
    <submittedName>
        <fullName evidence="9">TLC domain-containing protein</fullName>
    </submittedName>
</protein>
<feature type="transmembrane region" description="Helical" evidence="7">
    <location>
        <begin position="203"/>
        <end position="225"/>
    </location>
</feature>
<accession>A0A9P8W3N5</accession>
<proteinExistence type="inferred from homology"/>
<name>A0A9P8W3N5_9HYPO</name>
<evidence type="ECO:0000256" key="5">
    <source>
        <dbReference type="ARBA" id="ARBA00023136"/>
    </source>
</evidence>
<evidence type="ECO:0000259" key="8">
    <source>
        <dbReference type="PROSITE" id="PS50922"/>
    </source>
</evidence>
<dbReference type="EMBL" id="JAGPYM010000011">
    <property type="protein sequence ID" value="KAH6889440.1"/>
    <property type="molecule type" value="Genomic_DNA"/>
</dbReference>
<dbReference type="PIRSF" id="PIRSF005225">
    <property type="entry name" value="LAG1_LAC1"/>
    <property type="match status" value="1"/>
</dbReference>
<evidence type="ECO:0000256" key="4">
    <source>
        <dbReference type="ARBA" id="ARBA00022989"/>
    </source>
</evidence>
<dbReference type="GO" id="GO:0046513">
    <property type="term" value="P:ceramide biosynthetic process"/>
    <property type="evidence" value="ECO:0007669"/>
    <property type="project" value="InterPro"/>
</dbReference>
<comment type="caution">
    <text evidence="9">The sequence shown here is derived from an EMBL/GenBank/DDBJ whole genome shotgun (WGS) entry which is preliminary data.</text>
</comment>
<feature type="transmembrane region" description="Helical" evidence="7">
    <location>
        <begin position="367"/>
        <end position="388"/>
    </location>
</feature>
<evidence type="ECO:0000256" key="2">
    <source>
        <dbReference type="ARBA" id="ARBA00009808"/>
    </source>
</evidence>
<keyword evidence="3 6" id="KW-0812">Transmembrane</keyword>
<dbReference type="InterPro" id="IPR016439">
    <property type="entry name" value="Lag1/Lac1-like"/>
</dbReference>
<evidence type="ECO:0000313" key="9">
    <source>
        <dbReference type="EMBL" id="KAH6889440.1"/>
    </source>
</evidence>
<dbReference type="OrthoDB" id="537032at2759"/>
<dbReference type="PANTHER" id="PTHR12560">
    <property type="entry name" value="LONGEVITY ASSURANCE FACTOR 1 LAG1"/>
    <property type="match status" value="1"/>
</dbReference>
<feature type="domain" description="TLC" evidence="8">
    <location>
        <begin position="159"/>
        <end position="396"/>
    </location>
</feature>
<evidence type="ECO:0000256" key="3">
    <source>
        <dbReference type="ARBA" id="ARBA00022692"/>
    </source>
</evidence>
<reference evidence="9 10" key="1">
    <citation type="journal article" date="2021" name="Nat. Commun.">
        <title>Genetic determinants of endophytism in the Arabidopsis root mycobiome.</title>
        <authorList>
            <person name="Mesny F."/>
            <person name="Miyauchi S."/>
            <person name="Thiergart T."/>
            <person name="Pickel B."/>
            <person name="Atanasova L."/>
            <person name="Karlsson M."/>
            <person name="Huettel B."/>
            <person name="Barry K.W."/>
            <person name="Haridas S."/>
            <person name="Chen C."/>
            <person name="Bauer D."/>
            <person name="Andreopoulos W."/>
            <person name="Pangilinan J."/>
            <person name="LaButti K."/>
            <person name="Riley R."/>
            <person name="Lipzen A."/>
            <person name="Clum A."/>
            <person name="Drula E."/>
            <person name="Henrissat B."/>
            <person name="Kohler A."/>
            <person name="Grigoriev I.V."/>
            <person name="Martin F.M."/>
            <person name="Hacquard S."/>
        </authorList>
    </citation>
    <scope>NUCLEOTIDE SEQUENCE [LARGE SCALE GENOMIC DNA]</scope>
    <source>
        <strain evidence="9 10">MPI-CAGE-CH-0241</strain>
    </source>
</reference>
<evidence type="ECO:0000256" key="7">
    <source>
        <dbReference type="SAM" id="Phobius"/>
    </source>
</evidence>
<comment type="similarity">
    <text evidence="2">Belongs to the sphingosine N-acyltransferase family.</text>
</comment>
<keyword evidence="4 7" id="KW-1133">Transmembrane helix</keyword>
<dbReference type="AlphaFoldDB" id="A0A9P8W3N5"/>
<dbReference type="GO" id="GO:0050291">
    <property type="term" value="F:sphingosine N-acyltransferase activity"/>
    <property type="evidence" value="ECO:0007669"/>
    <property type="project" value="InterPro"/>
</dbReference>